<dbReference type="Pfam" id="PF13540">
    <property type="entry name" value="RCC1_2"/>
    <property type="match status" value="1"/>
</dbReference>
<dbReference type="PANTHER" id="PTHR45982:SF1">
    <property type="entry name" value="REGULATOR OF CHROMOSOME CONDENSATION"/>
    <property type="match status" value="1"/>
</dbReference>
<feature type="repeat" description="RCC1" evidence="1">
    <location>
        <begin position="50"/>
        <end position="102"/>
    </location>
</feature>
<evidence type="ECO:0000256" key="1">
    <source>
        <dbReference type="PROSITE-ProRule" id="PRU00235"/>
    </source>
</evidence>
<organism evidence="2 3">
    <name type="scientific">Tritrichomonas musculus</name>
    <dbReference type="NCBI Taxonomy" id="1915356"/>
    <lineage>
        <taxon>Eukaryota</taxon>
        <taxon>Metamonada</taxon>
        <taxon>Parabasalia</taxon>
        <taxon>Tritrichomonadida</taxon>
        <taxon>Tritrichomonadidae</taxon>
        <taxon>Tritrichomonas</taxon>
    </lineage>
</organism>
<evidence type="ECO:0000313" key="3">
    <source>
        <dbReference type="Proteomes" id="UP001470230"/>
    </source>
</evidence>
<protein>
    <submittedName>
        <fullName evidence="2">Uncharacterized protein</fullName>
    </submittedName>
</protein>
<gene>
    <name evidence="2" type="ORF">M9Y10_038244</name>
</gene>
<name>A0ABR2K8K4_9EUKA</name>
<dbReference type="Proteomes" id="UP001470230">
    <property type="component" value="Unassembled WGS sequence"/>
</dbReference>
<dbReference type="InterPro" id="IPR000408">
    <property type="entry name" value="Reg_chr_condens"/>
</dbReference>
<proteinExistence type="predicted"/>
<dbReference type="InterPro" id="IPR051553">
    <property type="entry name" value="Ran_GTPase-activating"/>
</dbReference>
<dbReference type="EMBL" id="JAPFFF010000006">
    <property type="protein sequence ID" value="KAK8887206.1"/>
    <property type="molecule type" value="Genomic_DNA"/>
</dbReference>
<dbReference type="Gene3D" id="2.130.10.30">
    <property type="entry name" value="Regulator of chromosome condensation 1/beta-lactamase-inhibitor protein II"/>
    <property type="match status" value="2"/>
</dbReference>
<accession>A0ABR2K8K4</accession>
<dbReference type="SUPFAM" id="SSF50985">
    <property type="entry name" value="RCC1/BLIP-II"/>
    <property type="match status" value="1"/>
</dbReference>
<keyword evidence="3" id="KW-1185">Reference proteome</keyword>
<comment type="caution">
    <text evidence="2">The sequence shown here is derived from an EMBL/GenBank/DDBJ whole genome shotgun (WGS) entry which is preliminary data.</text>
</comment>
<sequence length="357" mass="39448">MTLYCGGFNASNQLGCISDKNLPYKMDVPVDGLRCLTNGEDHSILVYNNGSVYAVGDDEDFTIGTPNRTLYLSPEKIDSIISKEKIIYAHSGSFYSSYLTESGKIIICSLKQKENPITFAPENPIIHLSGCGRSPVAIDSKGNAYIFKDDPSIEPEYISYFDKPIYDICQTDAFTACIDIDGCALGNGILNNGNHEFVKIEALKNKKIKQISACEIHAIFVTDDNNAFIFSDIYNEEMDDIGFHDLVDVFCDSIEDDDPNKDILKDNLIKTFRNNIAQVATGCTHALILTCDQKLFCYGYNNDGALLIDKESCADLPKEIKIEGQISSILCGPLQSFVLVNHEPLAHAGAIHFNICK</sequence>
<reference evidence="2 3" key="1">
    <citation type="submission" date="2024-04" db="EMBL/GenBank/DDBJ databases">
        <title>Tritrichomonas musculus Genome.</title>
        <authorList>
            <person name="Alves-Ferreira E."/>
            <person name="Grigg M."/>
            <person name="Lorenzi H."/>
            <person name="Galac M."/>
        </authorList>
    </citation>
    <scope>NUCLEOTIDE SEQUENCE [LARGE SCALE GENOMIC DNA]</scope>
    <source>
        <strain evidence="2 3">EAF2021</strain>
    </source>
</reference>
<dbReference type="PROSITE" id="PS50012">
    <property type="entry name" value="RCC1_3"/>
    <property type="match status" value="1"/>
</dbReference>
<dbReference type="PANTHER" id="PTHR45982">
    <property type="entry name" value="REGULATOR OF CHROMOSOME CONDENSATION"/>
    <property type="match status" value="1"/>
</dbReference>
<dbReference type="InterPro" id="IPR009091">
    <property type="entry name" value="RCC1/BLIP-II"/>
</dbReference>
<evidence type="ECO:0000313" key="2">
    <source>
        <dbReference type="EMBL" id="KAK8887206.1"/>
    </source>
</evidence>